<reference evidence="1" key="1">
    <citation type="submission" date="2021-02" db="EMBL/GenBank/DDBJ databases">
        <title>First Annotated Genome of the Yellow-green Alga Tribonema minus.</title>
        <authorList>
            <person name="Mahan K.M."/>
        </authorList>
    </citation>
    <scope>NUCLEOTIDE SEQUENCE</scope>
    <source>
        <strain evidence="1">UTEX B ZZ1240</strain>
    </source>
</reference>
<comment type="caution">
    <text evidence="1">The sequence shown here is derived from an EMBL/GenBank/DDBJ whole genome shotgun (WGS) entry which is preliminary data.</text>
</comment>
<evidence type="ECO:0000313" key="1">
    <source>
        <dbReference type="EMBL" id="KAG5184570.1"/>
    </source>
</evidence>
<keyword evidence="2" id="KW-1185">Reference proteome</keyword>
<evidence type="ECO:0000313" key="2">
    <source>
        <dbReference type="Proteomes" id="UP000664859"/>
    </source>
</evidence>
<dbReference type="Proteomes" id="UP000664859">
    <property type="component" value="Unassembled WGS sequence"/>
</dbReference>
<name>A0A836CFH4_9STRA</name>
<gene>
    <name evidence="1" type="ORF">JKP88DRAFT_289820</name>
</gene>
<protein>
    <submittedName>
        <fullName evidence="1">Uncharacterized protein</fullName>
    </submittedName>
</protein>
<sequence length="165" mass="18357">MGDKVDCASNPVSFKPAIQPNARNTECLTKCRLIDVNVHGFNDFEWEGDDKAQLNTIILRLCKVVQRNKDDMGILAITLSRIHEAMYAEAQYDPVVKDVNKLSELTLPTTCYHGDENAQVHELKVVFERVIIDITAGCDPRAAEIIAAMRSLELTVAMVAGWPEA</sequence>
<dbReference type="EMBL" id="JAFCMP010000159">
    <property type="protein sequence ID" value="KAG5184570.1"/>
    <property type="molecule type" value="Genomic_DNA"/>
</dbReference>
<organism evidence="1 2">
    <name type="scientific">Tribonema minus</name>
    <dbReference type="NCBI Taxonomy" id="303371"/>
    <lineage>
        <taxon>Eukaryota</taxon>
        <taxon>Sar</taxon>
        <taxon>Stramenopiles</taxon>
        <taxon>Ochrophyta</taxon>
        <taxon>PX clade</taxon>
        <taxon>Xanthophyceae</taxon>
        <taxon>Tribonematales</taxon>
        <taxon>Tribonemataceae</taxon>
        <taxon>Tribonema</taxon>
    </lineage>
</organism>
<dbReference type="AlphaFoldDB" id="A0A836CFH4"/>
<accession>A0A836CFH4</accession>
<proteinExistence type="predicted"/>